<feature type="compositionally biased region" description="Pro residues" evidence="3">
    <location>
        <begin position="76"/>
        <end position="92"/>
    </location>
</feature>
<protein>
    <recommendedName>
        <fullName evidence="4">Glycoside hydrolase family 42 N-terminal domain-containing protein</fullName>
    </recommendedName>
</protein>
<keyword evidence="2" id="KW-0326">Glycosidase</keyword>
<feature type="region of interest" description="Disordered" evidence="3">
    <location>
        <begin position="1"/>
        <end position="36"/>
    </location>
</feature>
<organism evidence="5 6">
    <name type="scientific">Sphaerisporangium melleum</name>
    <dbReference type="NCBI Taxonomy" id="321316"/>
    <lineage>
        <taxon>Bacteria</taxon>
        <taxon>Bacillati</taxon>
        <taxon>Actinomycetota</taxon>
        <taxon>Actinomycetes</taxon>
        <taxon>Streptosporangiales</taxon>
        <taxon>Streptosporangiaceae</taxon>
        <taxon>Sphaerisporangium</taxon>
    </lineage>
</organism>
<feature type="compositionally biased region" description="Basic and acidic residues" evidence="3">
    <location>
        <begin position="14"/>
        <end position="23"/>
    </location>
</feature>
<reference evidence="5" key="2">
    <citation type="submission" date="2020-09" db="EMBL/GenBank/DDBJ databases">
        <authorList>
            <person name="Sun Q."/>
            <person name="Ohkuma M."/>
        </authorList>
    </citation>
    <scope>NUCLEOTIDE SEQUENCE</scope>
    <source>
        <strain evidence="5">JCM 13064</strain>
    </source>
</reference>
<dbReference type="GO" id="GO:0009341">
    <property type="term" value="C:beta-galactosidase complex"/>
    <property type="evidence" value="ECO:0007669"/>
    <property type="project" value="InterPro"/>
</dbReference>
<dbReference type="InterPro" id="IPR013529">
    <property type="entry name" value="Glyco_hydro_42_N"/>
</dbReference>
<dbReference type="GO" id="GO:0005975">
    <property type="term" value="P:carbohydrate metabolic process"/>
    <property type="evidence" value="ECO:0007669"/>
    <property type="project" value="InterPro"/>
</dbReference>
<dbReference type="GO" id="GO:0004565">
    <property type="term" value="F:beta-galactosidase activity"/>
    <property type="evidence" value="ECO:0007669"/>
    <property type="project" value="InterPro"/>
</dbReference>
<comment type="caution">
    <text evidence="5">The sequence shown here is derived from an EMBL/GenBank/DDBJ whole genome shotgun (WGS) entry which is preliminary data.</text>
</comment>
<dbReference type="Gene3D" id="3.20.20.80">
    <property type="entry name" value="Glycosidases"/>
    <property type="match status" value="1"/>
</dbReference>
<feature type="region of interest" description="Disordered" evidence="3">
    <location>
        <begin position="66"/>
        <end position="103"/>
    </location>
</feature>
<name>A0A917VMF5_9ACTN</name>
<feature type="domain" description="Glycoside hydrolase family 42 N-terminal" evidence="4">
    <location>
        <begin position="33"/>
        <end position="60"/>
    </location>
</feature>
<accession>A0A917VMF5</accession>
<dbReference type="Pfam" id="PF02449">
    <property type="entry name" value="Glyco_hydro_42"/>
    <property type="match status" value="1"/>
</dbReference>
<reference evidence="5" key="1">
    <citation type="journal article" date="2014" name="Int. J. Syst. Evol. Microbiol.">
        <title>Complete genome sequence of Corynebacterium casei LMG S-19264T (=DSM 44701T), isolated from a smear-ripened cheese.</title>
        <authorList>
            <consortium name="US DOE Joint Genome Institute (JGI-PGF)"/>
            <person name="Walter F."/>
            <person name="Albersmeier A."/>
            <person name="Kalinowski J."/>
            <person name="Ruckert C."/>
        </authorList>
    </citation>
    <scope>NUCLEOTIDE SEQUENCE</scope>
    <source>
        <strain evidence="5">JCM 13064</strain>
    </source>
</reference>
<dbReference type="RefSeq" id="WP_239117993.1">
    <property type="nucleotide sequence ID" value="NZ_BOOT01000024.1"/>
</dbReference>
<dbReference type="InterPro" id="IPR017853">
    <property type="entry name" value="GH"/>
</dbReference>
<dbReference type="AlphaFoldDB" id="A0A917VMF5"/>
<evidence type="ECO:0000256" key="2">
    <source>
        <dbReference type="ARBA" id="ARBA00023295"/>
    </source>
</evidence>
<keyword evidence="6" id="KW-1185">Reference proteome</keyword>
<evidence type="ECO:0000313" key="6">
    <source>
        <dbReference type="Proteomes" id="UP000645217"/>
    </source>
</evidence>
<evidence type="ECO:0000313" key="5">
    <source>
        <dbReference type="EMBL" id="GGK99971.1"/>
    </source>
</evidence>
<dbReference type="Proteomes" id="UP000645217">
    <property type="component" value="Unassembled WGS sequence"/>
</dbReference>
<gene>
    <name evidence="5" type="ORF">GCM10007964_47610</name>
</gene>
<sequence length="103" mass="11333">MSTVRITRLPAPGDRGETIDRPRGVRGLCRGGDHNPEQWSEEVWHEDIALMREAGVNLVTACGPRRTARHRCASPGPSPNAWPDCPPPPPRPGWSRRGDPAPE</sequence>
<evidence type="ECO:0000259" key="4">
    <source>
        <dbReference type="Pfam" id="PF02449"/>
    </source>
</evidence>
<evidence type="ECO:0000256" key="3">
    <source>
        <dbReference type="SAM" id="MobiDB-lite"/>
    </source>
</evidence>
<dbReference type="SUPFAM" id="SSF51445">
    <property type="entry name" value="(Trans)glycosidases"/>
    <property type="match status" value="1"/>
</dbReference>
<evidence type="ECO:0000256" key="1">
    <source>
        <dbReference type="ARBA" id="ARBA00022801"/>
    </source>
</evidence>
<keyword evidence="1" id="KW-0378">Hydrolase</keyword>
<proteinExistence type="predicted"/>
<dbReference type="EMBL" id="BMNT01000027">
    <property type="protein sequence ID" value="GGK99971.1"/>
    <property type="molecule type" value="Genomic_DNA"/>
</dbReference>